<name>A0A167N3F2_CALVF</name>
<reference evidence="1 2" key="1">
    <citation type="journal article" date="2016" name="Mol. Biol. Evol.">
        <title>Comparative Genomics of Early-Diverging Mushroom-Forming Fungi Provides Insights into the Origins of Lignocellulose Decay Capabilities.</title>
        <authorList>
            <person name="Nagy L.G."/>
            <person name="Riley R."/>
            <person name="Tritt A."/>
            <person name="Adam C."/>
            <person name="Daum C."/>
            <person name="Floudas D."/>
            <person name="Sun H."/>
            <person name="Yadav J.S."/>
            <person name="Pangilinan J."/>
            <person name="Larsson K.H."/>
            <person name="Matsuura K."/>
            <person name="Barry K."/>
            <person name="Labutti K."/>
            <person name="Kuo R."/>
            <person name="Ohm R.A."/>
            <person name="Bhattacharya S.S."/>
            <person name="Shirouzu T."/>
            <person name="Yoshinaga Y."/>
            <person name="Martin F.M."/>
            <person name="Grigoriev I.V."/>
            <person name="Hibbett D.S."/>
        </authorList>
    </citation>
    <scope>NUCLEOTIDE SEQUENCE [LARGE SCALE GENOMIC DNA]</scope>
    <source>
        <strain evidence="1 2">TUFC12733</strain>
    </source>
</reference>
<proteinExistence type="predicted"/>
<evidence type="ECO:0000313" key="1">
    <source>
        <dbReference type="EMBL" id="KZO97302.1"/>
    </source>
</evidence>
<gene>
    <name evidence="1" type="ORF">CALVIDRAFT_82917</name>
</gene>
<dbReference type="Proteomes" id="UP000076738">
    <property type="component" value="Unassembled WGS sequence"/>
</dbReference>
<dbReference type="AlphaFoldDB" id="A0A167N3F2"/>
<keyword evidence="2" id="KW-1185">Reference proteome</keyword>
<accession>A0A167N3F2</accession>
<protein>
    <submittedName>
        <fullName evidence="1">Uncharacterized protein</fullName>
    </submittedName>
</protein>
<organism evidence="1 2">
    <name type="scientific">Calocera viscosa (strain TUFC12733)</name>
    <dbReference type="NCBI Taxonomy" id="1330018"/>
    <lineage>
        <taxon>Eukaryota</taxon>
        <taxon>Fungi</taxon>
        <taxon>Dikarya</taxon>
        <taxon>Basidiomycota</taxon>
        <taxon>Agaricomycotina</taxon>
        <taxon>Dacrymycetes</taxon>
        <taxon>Dacrymycetales</taxon>
        <taxon>Dacrymycetaceae</taxon>
        <taxon>Calocera</taxon>
    </lineage>
</organism>
<dbReference type="EMBL" id="KV417280">
    <property type="protein sequence ID" value="KZO97302.1"/>
    <property type="molecule type" value="Genomic_DNA"/>
</dbReference>
<evidence type="ECO:0000313" key="2">
    <source>
        <dbReference type="Proteomes" id="UP000076738"/>
    </source>
</evidence>
<sequence>MAPSTAAVRAILDIDNPRRASLYEQGCCFRLRLLLLSVLRLRSLARATGDGVRAAVVVRGFALLELAGILRALISLVQRIMGADCRVDLPGCMRTSRSDHSSIPSCPPFERCSRERGWFDQTLDRRMHTLLRFAVRVLRRRRERERARAVLGRDRCTWRASRIESLRTICMRGLGYLISRRRIGEVCGLYACLLTKAAVEKVEAAGIASLFDRFNGHRAKSDIPQIL</sequence>